<accession>A0ABV8SCJ5</accession>
<dbReference type="Proteomes" id="UP001595755">
    <property type="component" value="Unassembled WGS sequence"/>
</dbReference>
<protein>
    <submittedName>
        <fullName evidence="3">Copper amine oxidase N-terminal domain-containing protein</fullName>
    </submittedName>
</protein>
<name>A0ABV8SCJ5_9BACL</name>
<evidence type="ECO:0000259" key="2">
    <source>
        <dbReference type="Pfam" id="PF07833"/>
    </source>
</evidence>
<dbReference type="EMBL" id="JBHSED010000029">
    <property type="protein sequence ID" value="MFC4304587.1"/>
    <property type="molecule type" value="Genomic_DNA"/>
</dbReference>
<gene>
    <name evidence="3" type="ORF">ACFO1S_14250</name>
</gene>
<feature type="chain" id="PRO_5045220007" evidence="1">
    <location>
        <begin position="29"/>
        <end position="308"/>
    </location>
</feature>
<dbReference type="InterPro" id="IPR012854">
    <property type="entry name" value="Cu_amine_oxidase-like_N"/>
</dbReference>
<evidence type="ECO:0000313" key="3">
    <source>
        <dbReference type="EMBL" id="MFC4304587.1"/>
    </source>
</evidence>
<evidence type="ECO:0000256" key="1">
    <source>
        <dbReference type="SAM" id="SignalP"/>
    </source>
</evidence>
<reference evidence="4" key="1">
    <citation type="journal article" date="2019" name="Int. J. Syst. Evol. Microbiol.">
        <title>The Global Catalogue of Microorganisms (GCM) 10K type strain sequencing project: providing services to taxonomists for standard genome sequencing and annotation.</title>
        <authorList>
            <consortium name="The Broad Institute Genomics Platform"/>
            <consortium name="The Broad Institute Genome Sequencing Center for Infectious Disease"/>
            <person name="Wu L."/>
            <person name="Ma J."/>
        </authorList>
    </citation>
    <scope>NUCLEOTIDE SEQUENCE [LARGE SCALE GENOMIC DNA]</scope>
    <source>
        <strain evidence="4">CGMCC 4.1641</strain>
    </source>
</reference>
<comment type="caution">
    <text evidence="3">The sequence shown here is derived from an EMBL/GenBank/DDBJ whole genome shotgun (WGS) entry which is preliminary data.</text>
</comment>
<dbReference type="RefSeq" id="WP_204604780.1">
    <property type="nucleotide sequence ID" value="NZ_JBHSED010000029.1"/>
</dbReference>
<keyword evidence="1" id="KW-0732">Signal</keyword>
<dbReference type="InterPro" id="IPR036582">
    <property type="entry name" value="Mao_N_sf"/>
</dbReference>
<feature type="signal peptide" evidence="1">
    <location>
        <begin position="1"/>
        <end position="28"/>
    </location>
</feature>
<dbReference type="Gene3D" id="3.30.457.10">
    <property type="entry name" value="Copper amine oxidase-like, N-terminal domain"/>
    <property type="match status" value="1"/>
</dbReference>
<sequence length="308" mass="34827">MKKRPLFLFMMLAIGIMMMPIAVFSANADTDVRIPQMKSQPIEVLVNARKVKFPDQKPKLENNQVLVPLRFVSDKLGGKLDLKGKEITIVKGDRTVNLLIGAKTAMANGKTITLGAAAQAVNGRTYVPLRFISEALGEKVEWDKVTKFVWIGSKEIPELMDILELKDIKPYEHYFKGQEFLMDLCYEGCKPATKAYVVSYDDLPFKVRGEAYYRLDMANKEGRVLIRATTTDKGVMGTGFALLNPKSKARYMPASNIAKENDGDFRFHYYLVSHPLDVESKDYTIDEADYLAIRADYPGYILIKNPFN</sequence>
<dbReference type="Pfam" id="PF07833">
    <property type="entry name" value="Cu_amine_oxidN1"/>
    <property type="match status" value="1"/>
</dbReference>
<proteinExistence type="predicted"/>
<evidence type="ECO:0000313" key="4">
    <source>
        <dbReference type="Proteomes" id="UP001595755"/>
    </source>
</evidence>
<feature type="domain" description="Copper amine oxidase-like N-terminal" evidence="2">
    <location>
        <begin position="46"/>
        <end position="149"/>
    </location>
</feature>
<dbReference type="SUPFAM" id="SSF55383">
    <property type="entry name" value="Copper amine oxidase, domain N"/>
    <property type="match status" value="1"/>
</dbReference>
<organism evidence="3 4">
    <name type="scientific">Cohnella boryungensis</name>
    <dbReference type="NCBI Taxonomy" id="768479"/>
    <lineage>
        <taxon>Bacteria</taxon>
        <taxon>Bacillati</taxon>
        <taxon>Bacillota</taxon>
        <taxon>Bacilli</taxon>
        <taxon>Bacillales</taxon>
        <taxon>Paenibacillaceae</taxon>
        <taxon>Cohnella</taxon>
    </lineage>
</organism>
<keyword evidence="4" id="KW-1185">Reference proteome</keyword>